<dbReference type="EC" id="2.7.7.49" evidence="1"/>
<evidence type="ECO:0000256" key="7">
    <source>
        <dbReference type="ARBA" id="ARBA00022918"/>
    </source>
</evidence>
<keyword evidence="12" id="KW-1185">Reference proteome</keyword>
<evidence type="ECO:0000259" key="10">
    <source>
        <dbReference type="PROSITE" id="PS50878"/>
    </source>
</evidence>
<evidence type="ECO:0000256" key="4">
    <source>
        <dbReference type="ARBA" id="ARBA00022722"/>
    </source>
</evidence>
<evidence type="ECO:0000313" key="12">
    <source>
        <dbReference type="Proteomes" id="UP001235939"/>
    </source>
</evidence>
<dbReference type="InterPro" id="IPR000477">
    <property type="entry name" value="RT_dom"/>
</dbReference>
<dbReference type="InterPro" id="IPR041577">
    <property type="entry name" value="RT_RNaseH_2"/>
</dbReference>
<keyword evidence="8" id="KW-0511">Multifunctional enzyme</keyword>
<feature type="compositionally biased region" description="Basic and acidic residues" evidence="9">
    <location>
        <begin position="1214"/>
        <end position="1231"/>
    </location>
</feature>
<proteinExistence type="predicted"/>
<dbReference type="InterPro" id="IPR050951">
    <property type="entry name" value="Retrovirus_Pol_polyprotein"/>
</dbReference>
<keyword evidence="3" id="KW-0548">Nucleotidyltransferase</keyword>
<dbReference type="Proteomes" id="UP001235939">
    <property type="component" value="Chromosome 03"/>
</dbReference>
<accession>A0ABY6K7U2</accession>
<keyword evidence="2" id="KW-0808">Transferase</keyword>
<dbReference type="Gene3D" id="3.10.10.10">
    <property type="entry name" value="HIV Type 1 Reverse Transcriptase, subunit A, domain 1"/>
    <property type="match status" value="1"/>
</dbReference>
<dbReference type="PANTHER" id="PTHR37984:SF5">
    <property type="entry name" value="PROTEIN NYNRIN-LIKE"/>
    <property type="match status" value="1"/>
</dbReference>
<name>A0ABY6K7U2_9ARAC</name>
<evidence type="ECO:0000256" key="3">
    <source>
        <dbReference type="ARBA" id="ARBA00022695"/>
    </source>
</evidence>
<dbReference type="Pfam" id="PF00078">
    <property type="entry name" value="RVT_1"/>
    <property type="match status" value="2"/>
</dbReference>
<dbReference type="CDD" id="cd09274">
    <property type="entry name" value="RNase_HI_RT_Ty3"/>
    <property type="match status" value="1"/>
</dbReference>
<keyword evidence="7" id="KW-0695">RNA-directed DNA polymerase</keyword>
<dbReference type="Gene3D" id="3.30.70.270">
    <property type="match status" value="2"/>
</dbReference>
<evidence type="ECO:0000256" key="9">
    <source>
        <dbReference type="SAM" id="MobiDB-lite"/>
    </source>
</evidence>
<feature type="domain" description="Reverse transcriptase" evidence="10">
    <location>
        <begin position="625"/>
        <end position="809"/>
    </location>
</feature>
<dbReference type="Pfam" id="PF17917">
    <property type="entry name" value="RT_RNaseH"/>
    <property type="match status" value="1"/>
</dbReference>
<evidence type="ECO:0000256" key="2">
    <source>
        <dbReference type="ARBA" id="ARBA00022679"/>
    </source>
</evidence>
<evidence type="ECO:0000256" key="1">
    <source>
        <dbReference type="ARBA" id="ARBA00012493"/>
    </source>
</evidence>
<evidence type="ECO:0000256" key="6">
    <source>
        <dbReference type="ARBA" id="ARBA00022801"/>
    </source>
</evidence>
<evidence type="ECO:0000256" key="8">
    <source>
        <dbReference type="ARBA" id="ARBA00023268"/>
    </source>
</evidence>
<keyword evidence="4" id="KW-0540">Nuclease</keyword>
<dbReference type="PANTHER" id="PTHR37984">
    <property type="entry name" value="PROTEIN CBG26694"/>
    <property type="match status" value="1"/>
</dbReference>
<feature type="domain" description="Reverse transcriptase" evidence="10">
    <location>
        <begin position="1"/>
        <end position="174"/>
    </location>
</feature>
<dbReference type="InterPro" id="IPR043128">
    <property type="entry name" value="Rev_trsase/Diguanyl_cyclase"/>
</dbReference>
<dbReference type="CDD" id="cd01647">
    <property type="entry name" value="RT_LTR"/>
    <property type="match status" value="1"/>
</dbReference>
<dbReference type="InterPro" id="IPR043502">
    <property type="entry name" value="DNA/RNA_pol_sf"/>
</dbReference>
<dbReference type="InterPro" id="IPR021109">
    <property type="entry name" value="Peptidase_aspartic_dom_sf"/>
</dbReference>
<gene>
    <name evidence="11" type="ORF">LAZ67_3002432</name>
</gene>
<feature type="region of interest" description="Disordered" evidence="9">
    <location>
        <begin position="1214"/>
        <end position="1306"/>
    </location>
</feature>
<protein>
    <recommendedName>
        <fullName evidence="1">RNA-directed DNA polymerase</fullName>
        <ecNumber evidence="1">2.7.7.49</ecNumber>
    </recommendedName>
</protein>
<sequence length="1306" mass="151087">MEKIIETILKHKQKELTSLIAIDIAGAFDNAWWPAIIKRMDNDNVPSDLIRIIKSYLNKEREVKFTYESETFYKKITKGCPQGGPLSPLLWNILLNDLLINFESINADIICYADDATIICWNKTIEGLKTASEHTLNYVIQWCNRNKLTISTEKTNLLYLHNREKIPIEYQIILWAVRAYKTTSSNCVHSLAKIPLLIDYIESRIIKYDLTHLSTEDIITYEPHAPSIVKSFLHAKMKENFDNTNEIFRSFFVSGIPRFFRPNFYNIQFITDHGNFGKFLATISAVKEPGCFCGGEIQDSKHLLMNCPIFRVYREDKFGRIGRLDEFVGNKESPELPKNKTFEELTEKLNTHFSPKRSIIVQRFIFVKRMQETEESVSQYLVAIKRLTATCEFWNFLEDSLRDKFVCGLSDSRIQKKILSEGNVSLARVMEIALSMEAAEQNIKLFHAGELEKSVDKLRIEMQRESKNGKRKCKHCGNLHRDSCRFKDAVCFKCRKREQASQQNRIHQMDDQGETKELIQKITCMRTPHDYRINTMTSDPPYTIRLKVEENVIDFELDTGSCLTLISENDFKKYLPNAQLKTFGMIVKTYDGTVVPILGEVIVKVEFQGKTSMLRAVVVKGFTFSMNIRDVSPIFHKARPVPFAIRTAVTEALENMVTKGYLYRVTLNRFWDTAAYPLPTQQDLFAILAKGKYFSKLDLISAYLQLEVAKSTQPFLTINTHKGLFRFRRMPFGLANAPSYFQSVMDRVLAGIEGVICYIDDVLIATVSVEKHLFVLKTVFLRLEKYNIELTKDKCKFVQREIEYFGHLIKEDGIRPLDHKVQALQKAKSPTNISELRSFLGLVNYYGKFIPNLPDLLRPLYELLHKKNCWSWTKECEKAIEKCKSSITSERVLVPYDTTLPLFLATDASQIGIGAVLSRHRRPGKTDHIEREALAIIYGVTNFHQFIYGRRFTLITDHKPLVSILGPKSGIPTLSTSRLQRWAIILSAYTYNIKFKKTQDHGNADLLSRLPVESGETSRLDNIYTLSYMEDLPITAEEIRIETQKDEVLSIVKCYTQHGWSERVPDHLSPYFQRKLELTVTESVYWMRKMKSVARSHFWWPNLDNEIEFLHPHETTKKAPSELFIGRSLRTRLSIIHTNLESRVKEQQARQMKYDHGFQQDEFGIDDMVCCRNFRGGDRWIPGRIVGRKGSRVYTVLIHGQVKSYHRDQIRKRWENGGDEDRQYGRHREETDIIVPEADMPNRGRSESPPIETARQQRDSGLVDQNDGGISGESSRSPDPEVSNEGPIPRRNPPRNRRPPSRYICV</sequence>
<dbReference type="InterPro" id="IPR041373">
    <property type="entry name" value="RT_RNaseH"/>
</dbReference>
<reference evidence="11 12" key="1">
    <citation type="submission" date="2022-01" db="EMBL/GenBank/DDBJ databases">
        <title>A chromosomal length assembly of Cordylochernes scorpioides.</title>
        <authorList>
            <person name="Zeh D."/>
            <person name="Zeh J."/>
        </authorList>
    </citation>
    <scope>NUCLEOTIDE SEQUENCE [LARGE SCALE GENOMIC DNA]</scope>
    <source>
        <strain evidence="11">IN4F17</strain>
        <tissue evidence="11">Whole Body</tissue>
    </source>
</reference>
<dbReference type="SUPFAM" id="SSF56672">
    <property type="entry name" value="DNA/RNA polymerases"/>
    <property type="match status" value="2"/>
</dbReference>
<organism evidence="11 12">
    <name type="scientific">Cordylochernes scorpioides</name>
    <dbReference type="NCBI Taxonomy" id="51811"/>
    <lineage>
        <taxon>Eukaryota</taxon>
        <taxon>Metazoa</taxon>
        <taxon>Ecdysozoa</taxon>
        <taxon>Arthropoda</taxon>
        <taxon>Chelicerata</taxon>
        <taxon>Arachnida</taxon>
        <taxon>Pseudoscorpiones</taxon>
        <taxon>Cheliferoidea</taxon>
        <taxon>Chernetidae</taxon>
        <taxon>Cordylochernes</taxon>
    </lineage>
</organism>
<keyword evidence="6" id="KW-0378">Hydrolase</keyword>
<dbReference type="Pfam" id="PF17919">
    <property type="entry name" value="RT_RNaseH_2"/>
    <property type="match status" value="1"/>
</dbReference>
<keyword evidence="5" id="KW-0255">Endonuclease</keyword>
<dbReference type="EMBL" id="CP092865">
    <property type="protein sequence ID" value="UYV64919.1"/>
    <property type="molecule type" value="Genomic_DNA"/>
</dbReference>
<dbReference type="PROSITE" id="PS50878">
    <property type="entry name" value="RT_POL"/>
    <property type="match status" value="2"/>
</dbReference>
<dbReference type="SUPFAM" id="SSF50630">
    <property type="entry name" value="Acid proteases"/>
    <property type="match status" value="1"/>
</dbReference>
<evidence type="ECO:0000313" key="11">
    <source>
        <dbReference type="EMBL" id="UYV64919.1"/>
    </source>
</evidence>
<evidence type="ECO:0000256" key="5">
    <source>
        <dbReference type="ARBA" id="ARBA00022759"/>
    </source>
</evidence>